<dbReference type="Proteomes" id="UP000613401">
    <property type="component" value="Unassembled WGS sequence"/>
</dbReference>
<evidence type="ECO:0000256" key="1">
    <source>
        <dbReference type="SAM" id="MobiDB-lite"/>
    </source>
</evidence>
<protein>
    <submittedName>
        <fullName evidence="3">Uncharacterized protein</fullName>
    </submittedName>
</protein>
<feature type="chain" id="PRO_5034937737" evidence="2">
    <location>
        <begin position="19"/>
        <end position="1315"/>
    </location>
</feature>
<gene>
    <name evidence="3" type="ORF">GCG54_00007241</name>
</gene>
<evidence type="ECO:0000313" key="4">
    <source>
        <dbReference type="Proteomes" id="UP000613401"/>
    </source>
</evidence>
<keyword evidence="4" id="KW-1185">Reference proteome</keyword>
<feature type="compositionally biased region" description="Polar residues" evidence="1">
    <location>
        <begin position="104"/>
        <end position="130"/>
    </location>
</feature>
<feature type="compositionally biased region" description="Low complexity" evidence="1">
    <location>
        <begin position="816"/>
        <end position="827"/>
    </location>
</feature>
<name>A0A8H4FLT5_COLGL</name>
<accession>A0A8H4FLT5</accession>
<keyword evidence="2" id="KW-0732">Signal</keyword>
<dbReference type="RefSeq" id="XP_045266147.1">
    <property type="nucleotide sequence ID" value="XM_045407226.1"/>
</dbReference>
<feature type="region of interest" description="Disordered" evidence="1">
    <location>
        <begin position="807"/>
        <end position="831"/>
    </location>
</feature>
<reference evidence="3" key="2">
    <citation type="submission" date="2020-03" db="EMBL/GenBank/DDBJ databases">
        <authorList>
            <person name="Fu F.-F."/>
            <person name="Chen J."/>
        </authorList>
    </citation>
    <scope>NUCLEOTIDE SEQUENCE</scope>
    <source>
        <strain evidence="3">Lc1</strain>
    </source>
</reference>
<feature type="compositionally biased region" description="Low complexity" evidence="1">
    <location>
        <begin position="337"/>
        <end position="351"/>
    </location>
</feature>
<reference evidence="3" key="1">
    <citation type="journal article" date="2020" name="Phytopathology">
        <title>Genome sequence and comparative analysis of Colletotrichum gloeosporioides isolated from Liriodendron leaves.</title>
        <authorList>
            <person name="Fu F.F."/>
            <person name="Hao Z."/>
            <person name="Wang P."/>
            <person name="Lu Y."/>
            <person name="Xue L.J."/>
            <person name="Wei G."/>
            <person name="Tian Y."/>
            <person name="Baishi H."/>
            <person name="Xu H."/>
            <person name="Shi J."/>
            <person name="Cheng T."/>
            <person name="Wang G."/>
            <person name="Yi Y."/>
            <person name="Chen J."/>
        </authorList>
    </citation>
    <scope>NUCLEOTIDE SEQUENCE</scope>
    <source>
        <strain evidence="3">Lc1</strain>
    </source>
</reference>
<comment type="caution">
    <text evidence="3">The sequence shown here is derived from an EMBL/GenBank/DDBJ whole genome shotgun (WGS) entry which is preliminary data.</text>
</comment>
<sequence>MFTHLSVLFVWLLYVAEAFQDNAQSHTFGHFSNSSSPAPHPTCQDGLGFCNSSEGFPSQNITQITSIGSSSVDISRTLTSKDSASSRILTTSSLIHTFSIPLASQTPPSSPTATQNNTASSLVQPSNTKVPGSKWTVPWVNPPTTTSSSAYWTDKAESTITTTPPGASFLTLSDLTVTTPIIITTTLPGSTEATIVPVIVKKEKKTKEGGGGGDDDNDFILIPFICLGCFPGGFPPKISIEFKLPEFCIKILWFEIGNCPNTVTATHRTVYCSVTQDIRGGENAKATAVTTCLSSIQTEVTGCSVLNSVTTVTTTRTGSEKPYPTCGPDVCGENCPAPSATSTSNPTSTSQPPLPLQKRGDPANGEWRGPEDYQLGYDEFMPEQIREARNAATDPNPGPGGYKPKLLRVPPSHMDPVHNFKVSTQWVSFKDNVETLAIEGLWGCTAVVVVSNRGAWVSYFSEALMGRNNLNDFRSALADHRLGSGEGDPMREWNEYGIENLMNDPGAGDHGVIFGDENNDDENIASLNIQAFIITPRPRYSYYNDDGTPRTDRFLQNPNHFNMQVLYPLHVDWIRQDLNSVFQNRLTHWVTTLDYPAPMLLWSDWKGYQQNHLTLQDTVNILKDVNCEKARGKTIVQYKPAESCNGRAEWRIFSDTMRQQGESQWVPEDGQVWRGGRAADEMDLDPDQPGLARRKVCPRPSQTTSSCSVTVTATHQTVFCSVSKGKFGEISCIKTRTFTDLFIPAVAVGNATQTTVTTTCLSSAYTTVTGCSVANSVVTTTVATTQTSSARALPTCGPDSCGSCQPLHLIPPQEPPQESSDEPTQQSVPRPLAKRGDTAYGFWQDIHDSHSGYRQWMPAQIRQARLASQNPFPAEPGAFRPTLLKAMPEGFDLPVSTKFVLFKDKPETLAIEGLWGCTVVLVVSNRGAWAAYFWERTMYDEQEMTQALDQWRHGTGEDEEMFQYNERGLDQLTDYERDGDVGVMFGNPADEDVDHLNIKAFIFAPRRKPVYRNPDGSSTGDLNNEHFAAGAADPDFEDSVELIIRDLQRKFNGEIEIDIVDYPRPTLTLADYDWWMGLPDDVAMSDRFLVPVIKTLMDDVCRVHRGKVILQYQPSRSACQGLTAKWRVFADVYGQVSTGEWLPEEGQRWQGADPPAEGGAAQKRQKCARGVCDTFFVKFTVVAERYLVIYFASQHVNPDDKTALNKLQLTFNDKIEHNINTTFQHTLDQQHSVFFGHIKCDIYNTVQYTLDEQYCTFHHDIEHDHSTTARHNLVERHFFVCDIDQNNIPDGDKQALVDNVNNILIHSQENNDTNS</sequence>
<dbReference type="EMBL" id="WVTB01000032">
    <property type="protein sequence ID" value="KAF3806988.1"/>
    <property type="molecule type" value="Genomic_DNA"/>
</dbReference>
<feature type="region of interest" description="Disordered" evidence="1">
    <location>
        <begin position="337"/>
        <end position="368"/>
    </location>
</feature>
<feature type="region of interest" description="Disordered" evidence="1">
    <location>
        <begin position="104"/>
        <end position="139"/>
    </location>
</feature>
<dbReference type="GeneID" id="69014386"/>
<proteinExistence type="predicted"/>
<evidence type="ECO:0000313" key="3">
    <source>
        <dbReference type="EMBL" id="KAF3806988.1"/>
    </source>
</evidence>
<organism evidence="3 4">
    <name type="scientific">Colletotrichum gloeosporioides</name>
    <name type="common">Anthracnose fungus</name>
    <name type="synonym">Glomerella cingulata</name>
    <dbReference type="NCBI Taxonomy" id="474922"/>
    <lineage>
        <taxon>Eukaryota</taxon>
        <taxon>Fungi</taxon>
        <taxon>Dikarya</taxon>
        <taxon>Ascomycota</taxon>
        <taxon>Pezizomycotina</taxon>
        <taxon>Sordariomycetes</taxon>
        <taxon>Hypocreomycetidae</taxon>
        <taxon>Glomerellales</taxon>
        <taxon>Glomerellaceae</taxon>
        <taxon>Colletotrichum</taxon>
        <taxon>Colletotrichum gloeosporioides species complex</taxon>
    </lineage>
</organism>
<evidence type="ECO:0000256" key="2">
    <source>
        <dbReference type="SAM" id="SignalP"/>
    </source>
</evidence>
<feature type="signal peptide" evidence="2">
    <location>
        <begin position="1"/>
        <end position="18"/>
    </location>
</feature>